<name>A0ABR1UT51_9PEZI</name>
<organism evidence="1 2">
    <name type="scientific">Apiospora hydei</name>
    <dbReference type="NCBI Taxonomy" id="1337664"/>
    <lineage>
        <taxon>Eukaryota</taxon>
        <taxon>Fungi</taxon>
        <taxon>Dikarya</taxon>
        <taxon>Ascomycota</taxon>
        <taxon>Pezizomycotina</taxon>
        <taxon>Sordariomycetes</taxon>
        <taxon>Xylariomycetidae</taxon>
        <taxon>Amphisphaeriales</taxon>
        <taxon>Apiosporaceae</taxon>
        <taxon>Apiospora</taxon>
    </lineage>
</organism>
<accession>A0ABR1UT51</accession>
<dbReference type="EMBL" id="JAQQWN010000010">
    <property type="protein sequence ID" value="KAK8062114.1"/>
    <property type="molecule type" value="Genomic_DNA"/>
</dbReference>
<evidence type="ECO:0000313" key="1">
    <source>
        <dbReference type="EMBL" id="KAK8062114.1"/>
    </source>
</evidence>
<sequence length="160" mass="18120">MATGSSTATAVLTASPLSPNFKSLFSRRAGKLSTLRFPAFAVSPKPAPQQDERQRLVRRCTGETIHVENLMSLMPAWFKKIHPQKILDEVNVVIDEWLKTVNLPEKKKRAQRQKGDYVIISSVFYADCSIEKLITLTKYNYWVIRAHLLALVTNHHGGMN</sequence>
<dbReference type="RefSeq" id="XP_066660713.1">
    <property type="nucleotide sequence ID" value="XM_066818525.1"/>
</dbReference>
<proteinExistence type="predicted"/>
<dbReference type="Proteomes" id="UP001433268">
    <property type="component" value="Unassembled WGS sequence"/>
</dbReference>
<dbReference type="SUPFAM" id="SSF48576">
    <property type="entry name" value="Terpenoid synthases"/>
    <property type="match status" value="1"/>
</dbReference>
<keyword evidence="2" id="KW-1185">Reference proteome</keyword>
<dbReference type="Gene3D" id="1.10.600.10">
    <property type="entry name" value="Farnesyl Diphosphate Synthase"/>
    <property type="match status" value="1"/>
</dbReference>
<comment type="caution">
    <text evidence="1">The sequence shown here is derived from an EMBL/GenBank/DDBJ whole genome shotgun (WGS) entry which is preliminary data.</text>
</comment>
<dbReference type="GeneID" id="92051585"/>
<evidence type="ECO:0000313" key="2">
    <source>
        <dbReference type="Proteomes" id="UP001433268"/>
    </source>
</evidence>
<protein>
    <submittedName>
        <fullName evidence="1">Uncharacterized protein</fullName>
    </submittedName>
</protein>
<reference evidence="1 2" key="1">
    <citation type="submission" date="2023-01" db="EMBL/GenBank/DDBJ databases">
        <title>Analysis of 21 Apiospora genomes using comparative genomics revels a genus with tremendous synthesis potential of carbohydrate active enzymes and secondary metabolites.</title>
        <authorList>
            <person name="Sorensen T."/>
        </authorList>
    </citation>
    <scope>NUCLEOTIDE SEQUENCE [LARGE SCALE GENOMIC DNA]</scope>
    <source>
        <strain evidence="1 2">CBS 114990</strain>
    </source>
</reference>
<dbReference type="InterPro" id="IPR008949">
    <property type="entry name" value="Isoprenoid_synthase_dom_sf"/>
</dbReference>
<gene>
    <name evidence="1" type="ORF">PG997_014211</name>
</gene>